<dbReference type="EMBL" id="JACHMH010000001">
    <property type="protein sequence ID" value="MBB4679211.1"/>
    <property type="molecule type" value="Genomic_DNA"/>
</dbReference>
<evidence type="ECO:0000313" key="4">
    <source>
        <dbReference type="Proteomes" id="UP000533598"/>
    </source>
</evidence>
<keyword evidence="4" id="KW-1185">Reference proteome</keyword>
<keyword evidence="2" id="KW-0732">Signal</keyword>
<feature type="region of interest" description="Disordered" evidence="1">
    <location>
        <begin position="22"/>
        <end position="42"/>
    </location>
</feature>
<dbReference type="Proteomes" id="UP000533598">
    <property type="component" value="Unassembled WGS sequence"/>
</dbReference>
<feature type="chain" id="PRO_5031506494" evidence="2">
    <location>
        <begin position="24"/>
        <end position="158"/>
    </location>
</feature>
<sequence>MRRTALVLLACLALTGCATQQQAAPSGSDPKAGSAKPNTPTEVRQMHTRNLDRLRRSCGQNIASTPTNPACRGLLPLMGAAVSQVQVGLARWFPDREPGKVKEAGETVVRRVELLQQNCDSVNGSNKLPGQSVAQACGSMWSALELEWKNFESAVDKL</sequence>
<proteinExistence type="predicted"/>
<dbReference type="PROSITE" id="PS51257">
    <property type="entry name" value="PROKAR_LIPOPROTEIN"/>
    <property type="match status" value="1"/>
</dbReference>
<evidence type="ECO:0000256" key="1">
    <source>
        <dbReference type="SAM" id="MobiDB-lite"/>
    </source>
</evidence>
<gene>
    <name evidence="3" type="ORF">HNR67_005329</name>
</gene>
<dbReference type="RefSeq" id="WP_185004985.1">
    <property type="nucleotide sequence ID" value="NZ_BAAAUI010000025.1"/>
</dbReference>
<accession>A0A7W7CDM1</accession>
<feature type="signal peptide" evidence="2">
    <location>
        <begin position="1"/>
        <end position="23"/>
    </location>
</feature>
<evidence type="ECO:0000256" key="2">
    <source>
        <dbReference type="SAM" id="SignalP"/>
    </source>
</evidence>
<protein>
    <submittedName>
        <fullName evidence="3">Uncharacterized protein</fullName>
    </submittedName>
</protein>
<dbReference type="AlphaFoldDB" id="A0A7W7CDM1"/>
<comment type="caution">
    <text evidence="3">The sequence shown here is derived from an EMBL/GenBank/DDBJ whole genome shotgun (WGS) entry which is preliminary data.</text>
</comment>
<evidence type="ECO:0000313" key="3">
    <source>
        <dbReference type="EMBL" id="MBB4679211.1"/>
    </source>
</evidence>
<reference evidence="3 4" key="1">
    <citation type="submission" date="2020-08" db="EMBL/GenBank/DDBJ databases">
        <title>Sequencing the genomes of 1000 actinobacteria strains.</title>
        <authorList>
            <person name="Klenk H.-P."/>
        </authorList>
    </citation>
    <scope>NUCLEOTIDE SEQUENCE [LARGE SCALE GENOMIC DNA]</scope>
    <source>
        <strain evidence="3 4">DSM 44230</strain>
    </source>
</reference>
<organism evidence="3 4">
    <name type="scientific">Crossiella cryophila</name>
    <dbReference type="NCBI Taxonomy" id="43355"/>
    <lineage>
        <taxon>Bacteria</taxon>
        <taxon>Bacillati</taxon>
        <taxon>Actinomycetota</taxon>
        <taxon>Actinomycetes</taxon>
        <taxon>Pseudonocardiales</taxon>
        <taxon>Pseudonocardiaceae</taxon>
        <taxon>Crossiella</taxon>
    </lineage>
</organism>
<name>A0A7W7CDM1_9PSEU</name>